<keyword evidence="3" id="KW-0597">Phosphoprotein</keyword>
<feature type="coiled-coil region" evidence="7">
    <location>
        <begin position="18"/>
        <end position="45"/>
    </location>
</feature>
<dbReference type="EC" id="2.7.13.3" evidence="2"/>
<evidence type="ECO:0000313" key="9">
    <source>
        <dbReference type="EMBL" id="EHQ03224.1"/>
    </source>
</evidence>
<gene>
    <name evidence="9" type="ORF">Gilli_2606</name>
</gene>
<keyword evidence="6" id="KW-0902">Two-component regulatory system</keyword>
<evidence type="ECO:0000256" key="1">
    <source>
        <dbReference type="ARBA" id="ARBA00000085"/>
    </source>
</evidence>
<dbReference type="RefSeq" id="WP_006989531.1">
    <property type="nucleotide sequence ID" value="NZ_JH594606.1"/>
</dbReference>
<evidence type="ECO:0000256" key="2">
    <source>
        <dbReference type="ARBA" id="ARBA00012438"/>
    </source>
</evidence>
<protein>
    <recommendedName>
        <fullName evidence="2">histidine kinase</fullName>
        <ecNumber evidence="2">2.7.13.3</ecNumber>
    </recommendedName>
</protein>
<dbReference type="AlphaFoldDB" id="H2BY18"/>
<dbReference type="InterPro" id="IPR005467">
    <property type="entry name" value="His_kinase_dom"/>
</dbReference>
<organism evidence="9 10">
    <name type="scientific">Gillisia limnaea (strain DSM 15749 / LMG 21470 / R-8282)</name>
    <dbReference type="NCBI Taxonomy" id="865937"/>
    <lineage>
        <taxon>Bacteria</taxon>
        <taxon>Pseudomonadati</taxon>
        <taxon>Bacteroidota</taxon>
        <taxon>Flavobacteriia</taxon>
        <taxon>Flavobacteriales</taxon>
        <taxon>Flavobacteriaceae</taxon>
        <taxon>Gillisia</taxon>
    </lineage>
</organism>
<dbReference type="EMBL" id="JH594606">
    <property type="protein sequence ID" value="EHQ03224.1"/>
    <property type="molecule type" value="Genomic_DNA"/>
</dbReference>
<keyword evidence="5 9" id="KW-0418">Kinase</keyword>
<dbReference type="Pfam" id="PF00512">
    <property type="entry name" value="HisKA"/>
    <property type="match status" value="1"/>
</dbReference>
<dbReference type="eggNOG" id="COG2205">
    <property type="taxonomic scope" value="Bacteria"/>
</dbReference>
<sequence>MTPTETLDNSEYNRVKSLLQLDLDYENLQDEFQNLNRLAASIADTDISLVNLIDSYTQWTVSHFGMGVQQIPREESVCNYTIREEDHLEIARLDKDPRFKDKFFVAGNGSDFNLKYYYGIPLTMESGEKIGALCVLDKDEKEMTPEKIQQLKLIALEIVEHLELKKQLKTLRREVLEGLKIKNKLAHDIRGPLTGILGLSEIALDDELAKIEMRSYFKMIGKSSTQLLDLTKDILNSKNPKKNPGVRKVSIKELGDKIIHLYQPQATYKNIVIKVDISENDQEKSVYLDSLLQIIGNLISNAIKFTPSGGNVILGLSIGISEEIETLEIQVEDSGSGFSAEKIRNILDGKGISSMGTSGEIGFGLGLKLVKSMVEEMGGDFNISAVENSGGRLKMVIPQY</sequence>
<dbReference type="Gene3D" id="1.10.287.130">
    <property type="match status" value="1"/>
</dbReference>
<dbReference type="InterPro" id="IPR050736">
    <property type="entry name" value="Sensor_HK_Regulatory"/>
</dbReference>
<evidence type="ECO:0000256" key="4">
    <source>
        <dbReference type="ARBA" id="ARBA00022679"/>
    </source>
</evidence>
<dbReference type="InterPro" id="IPR003661">
    <property type="entry name" value="HisK_dim/P_dom"/>
</dbReference>
<evidence type="ECO:0000256" key="7">
    <source>
        <dbReference type="SAM" id="Coils"/>
    </source>
</evidence>
<dbReference type="PANTHER" id="PTHR43711:SF1">
    <property type="entry name" value="HISTIDINE KINASE 1"/>
    <property type="match status" value="1"/>
</dbReference>
<dbReference type="InterPro" id="IPR029016">
    <property type="entry name" value="GAF-like_dom_sf"/>
</dbReference>
<dbReference type="PANTHER" id="PTHR43711">
    <property type="entry name" value="TWO-COMPONENT HISTIDINE KINASE"/>
    <property type="match status" value="1"/>
</dbReference>
<proteinExistence type="predicted"/>
<evidence type="ECO:0000313" key="10">
    <source>
        <dbReference type="Proteomes" id="UP000003844"/>
    </source>
</evidence>
<dbReference type="InterPro" id="IPR036890">
    <property type="entry name" value="HATPase_C_sf"/>
</dbReference>
<evidence type="ECO:0000256" key="6">
    <source>
        <dbReference type="ARBA" id="ARBA00023012"/>
    </source>
</evidence>
<dbReference type="PRINTS" id="PR00344">
    <property type="entry name" value="BCTRLSENSOR"/>
</dbReference>
<dbReference type="STRING" id="865937.Gilli_2606"/>
<dbReference type="CDD" id="cd00082">
    <property type="entry name" value="HisKA"/>
    <property type="match status" value="1"/>
</dbReference>
<keyword evidence="7" id="KW-0175">Coiled coil</keyword>
<dbReference type="PROSITE" id="PS50109">
    <property type="entry name" value="HIS_KIN"/>
    <property type="match status" value="1"/>
</dbReference>
<dbReference type="SMART" id="SM00387">
    <property type="entry name" value="HATPase_c"/>
    <property type="match status" value="1"/>
</dbReference>
<evidence type="ECO:0000259" key="8">
    <source>
        <dbReference type="PROSITE" id="PS50109"/>
    </source>
</evidence>
<keyword evidence="10" id="KW-1185">Reference proteome</keyword>
<evidence type="ECO:0000256" key="3">
    <source>
        <dbReference type="ARBA" id="ARBA00022553"/>
    </source>
</evidence>
<dbReference type="InterPro" id="IPR004358">
    <property type="entry name" value="Sig_transdc_His_kin-like_C"/>
</dbReference>
<keyword evidence="4" id="KW-0808">Transferase</keyword>
<feature type="domain" description="Histidine kinase" evidence="8">
    <location>
        <begin position="184"/>
        <end position="400"/>
    </location>
</feature>
<dbReference type="SUPFAM" id="SSF47384">
    <property type="entry name" value="Homodimeric domain of signal transducing histidine kinase"/>
    <property type="match status" value="1"/>
</dbReference>
<accession>H2BY18</accession>
<dbReference type="Gene3D" id="3.30.565.10">
    <property type="entry name" value="Histidine kinase-like ATPase, C-terminal domain"/>
    <property type="match status" value="1"/>
</dbReference>
<dbReference type="Gene3D" id="3.30.450.40">
    <property type="match status" value="1"/>
</dbReference>
<dbReference type="SUPFAM" id="SSF55874">
    <property type="entry name" value="ATPase domain of HSP90 chaperone/DNA topoisomerase II/histidine kinase"/>
    <property type="match status" value="1"/>
</dbReference>
<reference evidence="10" key="1">
    <citation type="journal article" date="2012" name="Stand. Genomic Sci.">
        <title>Genome sequence of the Antarctic rhodopsins-containing flavobacterium Gillisia limnaea type strain (R-8282(T)).</title>
        <authorList>
            <person name="Riedel T."/>
            <person name="Held B."/>
            <person name="Nolan M."/>
            <person name="Lucas S."/>
            <person name="Lapidus A."/>
            <person name="Tice H."/>
            <person name="Del Rio T.G."/>
            <person name="Cheng J.F."/>
            <person name="Han C."/>
            <person name="Tapia R."/>
            <person name="Goodwin L.A."/>
            <person name="Pitluck S."/>
            <person name="Liolios K."/>
            <person name="Mavromatis K."/>
            <person name="Pagani I."/>
            <person name="Ivanova N."/>
            <person name="Mikhailova N."/>
            <person name="Pati A."/>
            <person name="Chen A."/>
            <person name="Palaniappan K."/>
            <person name="Land M."/>
            <person name="Rohde M."/>
            <person name="Tindall B.J."/>
            <person name="Detter J.C."/>
            <person name="Goker M."/>
            <person name="Bristow J."/>
            <person name="Eisen J.A."/>
            <person name="Markowitz V."/>
            <person name="Hugenholtz P."/>
            <person name="Kyrpides N.C."/>
            <person name="Klenk H.P."/>
            <person name="Woyke T."/>
        </authorList>
    </citation>
    <scope>NUCLEOTIDE SEQUENCE [LARGE SCALE GENOMIC DNA]</scope>
    <source>
        <strain evidence="10">DSM 15749 / LMG 21470 / R-8282</strain>
    </source>
</reference>
<dbReference type="CDD" id="cd00075">
    <property type="entry name" value="HATPase"/>
    <property type="match status" value="1"/>
</dbReference>
<dbReference type="Proteomes" id="UP000003844">
    <property type="component" value="Unassembled WGS sequence"/>
</dbReference>
<dbReference type="GO" id="GO:0000155">
    <property type="term" value="F:phosphorelay sensor kinase activity"/>
    <property type="evidence" value="ECO:0007669"/>
    <property type="project" value="InterPro"/>
</dbReference>
<dbReference type="InterPro" id="IPR003594">
    <property type="entry name" value="HATPase_dom"/>
</dbReference>
<dbReference type="HOGENOM" id="CLU_000445_114_44_10"/>
<dbReference type="Pfam" id="PF02518">
    <property type="entry name" value="HATPase_c"/>
    <property type="match status" value="1"/>
</dbReference>
<evidence type="ECO:0000256" key="5">
    <source>
        <dbReference type="ARBA" id="ARBA00022777"/>
    </source>
</evidence>
<comment type="catalytic activity">
    <reaction evidence="1">
        <text>ATP + protein L-histidine = ADP + protein N-phospho-L-histidine.</text>
        <dbReference type="EC" id="2.7.13.3"/>
    </reaction>
</comment>
<dbReference type="InterPro" id="IPR036097">
    <property type="entry name" value="HisK_dim/P_sf"/>
</dbReference>
<name>H2BY18_GILLR</name>
<dbReference type="OrthoDB" id="9811889at2"/>
<dbReference type="SMART" id="SM00388">
    <property type="entry name" value="HisKA"/>
    <property type="match status" value="1"/>
</dbReference>
<dbReference type="SUPFAM" id="SSF55781">
    <property type="entry name" value="GAF domain-like"/>
    <property type="match status" value="1"/>
</dbReference>